<evidence type="ECO:0000256" key="7">
    <source>
        <dbReference type="SAM" id="MobiDB-lite"/>
    </source>
</evidence>
<dbReference type="OrthoDB" id="2103474at2759"/>
<dbReference type="GeneID" id="18870697"/>
<evidence type="ECO:0000256" key="1">
    <source>
        <dbReference type="ARBA" id="ARBA00003807"/>
    </source>
</evidence>
<dbReference type="InParanoid" id="G3AFH6"/>
<dbReference type="OMA" id="HFDMLDQ"/>
<gene>
    <name evidence="8" type="ORF">SPAPADRAFT_145674</name>
</gene>
<feature type="region of interest" description="Disordered" evidence="7">
    <location>
        <begin position="1"/>
        <end position="23"/>
    </location>
</feature>
<evidence type="ECO:0000256" key="6">
    <source>
        <dbReference type="ARBA" id="ARBA00029995"/>
    </source>
</evidence>
<dbReference type="PANTHER" id="PTHR39145">
    <property type="entry name" value="BIOGENESIS OF LYSOSOME-RELATED ORGANELLES COMPLEX 1 SUBUNIT CNL1"/>
    <property type="match status" value="1"/>
</dbReference>
<accession>G3AFH6</accession>
<feature type="compositionally biased region" description="Polar residues" evidence="7">
    <location>
        <begin position="13"/>
        <end position="23"/>
    </location>
</feature>
<comment type="subcellular location">
    <subcellularLocation>
        <location evidence="2">Cytoplasm</location>
    </subcellularLocation>
</comment>
<evidence type="ECO:0000256" key="3">
    <source>
        <dbReference type="ARBA" id="ARBA00007289"/>
    </source>
</evidence>
<dbReference type="eggNOG" id="ENOG502S5Q7">
    <property type="taxonomic scope" value="Eukaryota"/>
</dbReference>
<reference evidence="8 9" key="1">
    <citation type="journal article" date="2011" name="Proc. Natl. Acad. Sci. U.S.A.">
        <title>Comparative genomics of xylose-fermenting fungi for enhanced biofuel production.</title>
        <authorList>
            <person name="Wohlbach D.J."/>
            <person name="Kuo A."/>
            <person name="Sato T.K."/>
            <person name="Potts K.M."/>
            <person name="Salamov A.A."/>
            <person name="LaButti K.M."/>
            <person name="Sun H."/>
            <person name="Clum A."/>
            <person name="Pangilinan J.L."/>
            <person name="Lindquist E.A."/>
            <person name="Lucas S."/>
            <person name="Lapidus A."/>
            <person name="Jin M."/>
            <person name="Gunawan C."/>
            <person name="Balan V."/>
            <person name="Dale B.E."/>
            <person name="Jeffries T.W."/>
            <person name="Zinkel R."/>
            <person name="Barry K.W."/>
            <person name="Grigoriev I.V."/>
            <person name="Gasch A.P."/>
        </authorList>
    </citation>
    <scope>NUCLEOTIDE SEQUENCE [LARGE SCALE GENOMIC DNA]</scope>
    <source>
        <strain evidence="9">NRRL Y-27907 / 11-Y1</strain>
    </source>
</reference>
<evidence type="ECO:0000313" key="9">
    <source>
        <dbReference type="Proteomes" id="UP000000709"/>
    </source>
</evidence>
<protein>
    <recommendedName>
        <fullName evidence="4">Biogenesis of lysosome-related organelles complex 1 subunit CNL1</fullName>
    </recommendedName>
    <alternativeName>
        <fullName evidence="6">CNO-like protein 1</fullName>
    </alternativeName>
</protein>
<proteinExistence type="inferred from homology"/>
<evidence type="ECO:0000256" key="2">
    <source>
        <dbReference type="ARBA" id="ARBA00004496"/>
    </source>
</evidence>
<dbReference type="RefSeq" id="XP_007372377.1">
    <property type="nucleotide sequence ID" value="XM_007372315.1"/>
</dbReference>
<dbReference type="InterPro" id="IPR034455">
    <property type="entry name" value="CNL1"/>
</dbReference>
<keyword evidence="9" id="KW-1185">Reference proteome</keyword>
<dbReference type="EMBL" id="GL996499">
    <property type="protein sequence ID" value="EGW34965.1"/>
    <property type="molecule type" value="Genomic_DNA"/>
</dbReference>
<evidence type="ECO:0000256" key="4">
    <source>
        <dbReference type="ARBA" id="ARBA00014971"/>
    </source>
</evidence>
<sequence>MNDEELRLLEGTNGESQDTNGDSLEQASLESIVSPVDSTAISDNNIESDDPDPLELRKLALSYDYLMYKINDYISNLTEITYRSIQTKQGLINEEYFDKQLQLSSQFEQIDQMLTTCNQLELEFLKLDQLELFISEFKQRLGKLEQEFQAIG</sequence>
<dbReference type="KEGG" id="spaa:SPAPADRAFT_145674"/>
<name>G3AFH6_SPAPN</name>
<dbReference type="PANTHER" id="PTHR39145:SF1">
    <property type="entry name" value="BIOGENESIS OF LYSOSOME-RELATED ORGANELLES COMPLEX 1 SUBUNIT CNL1"/>
    <property type="match status" value="1"/>
</dbReference>
<evidence type="ECO:0000256" key="5">
    <source>
        <dbReference type="ARBA" id="ARBA00022490"/>
    </source>
</evidence>
<dbReference type="Proteomes" id="UP000000709">
    <property type="component" value="Unassembled WGS sequence"/>
</dbReference>
<keyword evidence="5" id="KW-0963">Cytoplasm</keyword>
<dbReference type="GO" id="GO:0031083">
    <property type="term" value="C:BLOC-1 complex"/>
    <property type="evidence" value="ECO:0007669"/>
    <property type="project" value="InterPro"/>
</dbReference>
<dbReference type="GO" id="GO:0005737">
    <property type="term" value="C:cytoplasm"/>
    <property type="evidence" value="ECO:0007669"/>
    <property type="project" value="UniProtKB-SubCell"/>
</dbReference>
<dbReference type="AlphaFoldDB" id="G3AFH6"/>
<comment type="similarity">
    <text evidence="3">Belongs to the BLOC1S4 family.</text>
</comment>
<dbReference type="FunCoup" id="G3AFH6">
    <property type="interactions" value="21"/>
</dbReference>
<evidence type="ECO:0000313" key="8">
    <source>
        <dbReference type="EMBL" id="EGW34965.1"/>
    </source>
</evidence>
<organism evidence="9">
    <name type="scientific">Spathaspora passalidarum (strain NRRL Y-27907 / 11-Y1)</name>
    <dbReference type="NCBI Taxonomy" id="619300"/>
    <lineage>
        <taxon>Eukaryota</taxon>
        <taxon>Fungi</taxon>
        <taxon>Dikarya</taxon>
        <taxon>Ascomycota</taxon>
        <taxon>Saccharomycotina</taxon>
        <taxon>Pichiomycetes</taxon>
        <taxon>Debaryomycetaceae</taxon>
        <taxon>Spathaspora</taxon>
    </lineage>
</organism>
<comment type="function">
    <text evidence="1">Component of the biogenesis of lysosome-related organelles complex-1 (BLOC-1), a complex that is involved in endosomal cargo sorting.</text>
</comment>
<dbReference type="GO" id="GO:0007032">
    <property type="term" value="P:endosome organization"/>
    <property type="evidence" value="ECO:0007669"/>
    <property type="project" value="TreeGrafter"/>
</dbReference>
<dbReference type="HOGENOM" id="CLU_141728_0_0_1"/>